<keyword evidence="1" id="KW-0808">Transferase</keyword>
<dbReference type="Gene3D" id="2.60.120.10">
    <property type="entry name" value="Jelly Rolls"/>
    <property type="match status" value="1"/>
</dbReference>
<accession>A0A1M5A9D8</accession>
<organism evidence="1 2">
    <name type="scientific">Chryseobacterium arachidis</name>
    <dbReference type="NCBI Taxonomy" id="1416778"/>
    <lineage>
        <taxon>Bacteria</taxon>
        <taxon>Pseudomonadati</taxon>
        <taxon>Bacteroidota</taxon>
        <taxon>Flavobacteriia</taxon>
        <taxon>Flavobacteriales</taxon>
        <taxon>Weeksellaceae</taxon>
        <taxon>Chryseobacterium group</taxon>
        <taxon>Chryseobacterium</taxon>
    </lineage>
</organism>
<dbReference type="RefSeq" id="WP_072955580.1">
    <property type="nucleotide sequence ID" value="NZ_FQUT01000003.1"/>
</dbReference>
<dbReference type="SUPFAM" id="SSF51206">
    <property type="entry name" value="cAMP-binding domain-like"/>
    <property type="match status" value="1"/>
</dbReference>
<name>A0A1M5A9D8_9FLAO</name>
<keyword evidence="2" id="KW-1185">Reference proteome</keyword>
<dbReference type="OrthoDB" id="1092431at2"/>
<protein>
    <submittedName>
        <fullName evidence="1">cAMP-binding domain of CRP or a regulatory subunit of cAMP-dependent protein kinases</fullName>
    </submittedName>
</protein>
<dbReference type="AlphaFoldDB" id="A0A1M5A9D8"/>
<dbReference type="InterPro" id="IPR018490">
    <property type="entry name" value="cNMP-bd_dom_sf"/>
</dbReference>
<keyword evidence="1" id="KW-0418">Kinase</keyword>
<gene>
    <name evidence="1" type="ORF">SAMN05443633_103413</name>
</gene>
<dbReference type="STRING" id="1416778.SAMN05443633_103413"/>
<dbReference type="InterPro" id="IPR014710">
    <property type="entry name" value="RmlC-like_jellyroll"/>
</dbReference>
<dbReference type="EMBL" id="FQUT01000003">
    <property type="protein sequence ID" value="SHF26785.1"/>
    <property type="molecule type" value="Genomic_DNA"/>
</dbReference>
<evidence type="ECO:0000313" key="1">
    <source>
        <dbReference type="EMBL" id="SHF26785.1"/>
    </source>
</evidence>
<dbReference type="Proteomes" id="UP000184518">
    <property type="component" value="Unassembled WGS sequence"/>
</dbReference>
<reference evidence="2" key="1">
    <citation type="submission" date="2016-11" db="EMBL/GenBank/DDBJ databases">
        <authorList>
            <person name="Varghese N."/>
            <person name="Submissions S."/>
        </authorList>
    </citation>
    <scope>NUCLEOTIDE SEQUENCE [LARGE SCALE GENOMIC DNA]</scope>
    <source>
        <strain evidence="2">DSM 27619</strain>
    </source>
</reference>
<proteinExistence type="predicted"/>
<dbReference type="GO" id="GO:0016301">
    <property type="term" value="F:kinase activity"/>
    <property type="evidence" value="ECO:0007669"/>
    <property type="project" value="UniProtKB-KW"/>
</dbReference>
<evidence type="ECO:0000313" key="2">
    <source>
        <dbReference type="Proteomes" id="UP000184518"/>
    </source>
</evidence>
<sequence length="192" mass="22889">MYEPLFDYIERYSNSVLSSEEKEKIQSLLLPKKLRKKQYFLEEGSHCLYTGFILKGATRQFSVDSHGIEYILQLAVENWWIVDRQSFINQTPSKYYIEAWENTELLILPRPHLDPFLEIPAIKEMFWKMSENNHIASQKRVDDAISLSALQRYESFVELYPEMIQRFPLHQIASYLGISRETLSRIRKQSFR</sequence>